<evidence type="ECO:0000256" key="3">
    <source>
        <dbReference type="ARBA" id="ARBA00022448"/>
    </source>
</evidence>
<feature type="compositionally biased region" description="Low complexity" evidence="6">
    <location>
        <begin position="310"/>
        <end position="323"/>
    </location>
</feature>
<evidence type="ECO:0000313" key="9">
    <source>
        <dbReference type="Proteomes" id="UP000290900"/>
    </source>
</evidence>
<keyword evidence="3" id="KW-0813">Transport</keyword>
<proteinExistence type="inferred from homology"/>
<evidence type="ECO:0000256" key="2">
    <source>
        <dbReference type="ARBA" id="ARBA00006613"/>
    </source>
</evidence>
<comment type="subcellular location">
    <subcellularLocation>
        <location evidence="1">Endomembrane system</location>
    </subcellularLocation>
</comment>
<organism evidence="8 9">
    <name type="scientific">Brettanomyces naardenensis</name>
    <name type="common">Yeast</name>
    <dbReference type="NCBI Taxonomy" id="13370"/>
    <lineage>
        <taxon>Eukaryota</taxon>
        <taxon>Fungi</taxon>
        <taxon>Dikarya</taxon>
        <taxon>Ascomycota</taxon>
        <taxon>Saccharomycotina</taxon>
        <taxon>Pichiomycetes</taxon>
        <taxon>Pichiales</taxon>
        <taxon>Pichiaceae</taxon>
        <taxon>Brettanomyces</taxon>
    </lineage>
</organism>
<accession>A0A448YIG5</accession>
<dbReference type="PANTHER" id="PTHR11134">
    <property type="entry name" value="ADAPTOR COMPLEX SUBUNIT BETA FAMILY MEMBER"/>
    <property type="match status" value="1"/>
</dbReference>
<keyword evidence="9" id="KW-1185">Reference proteome</keyword>
<feature type="compositionally biased region" description="Polar residues" evidence="6">
    <location>
        <begin position="289"/>
        <end position="306"/>
    </location>
</feature>
<dbReference type="AlphaFoldDB" id="A0A448YIG5"/>
<dbReference type="InterPro" id="IPR016024">
    <property type="entry name" value="ARM-type_fold"/>
</dbReference>
<dbReference type="Gene3D" id="1.25.10.10">
    <property type="entry name" value="Leucine-rich Repeat Variant"/>
    <property type="match status" value="1"/>
</dbReference>
<protein>
    <submittedName>
        <fullName evidence="8">DEKNAAC101589</fullName>
    </submittedName>
</protein>
<dbReference type="STRING" id="13370.A0A448YIG5"/>
<evidence type="ECO:0000256" key="6">
    <source>
        <dbReference type="SAM" id="MobiDB-lite"/>
    </source>
</evidence>
<dbReference type="GO" id="GO:0016192">
    <property type="term" value="P:vesicle-mediated transport"/>
    <property type="evidence" value="ECO:0007669"/>
    <property type="project" value="InterPro"/>
</dbReference>
<name>A0A448YIG5_BRENA</name>
<dbReference type="FunCoup" id="A0A448YIG5">
    <property type="interactions" value="476"/>
</dbReference>
<evidence type="ECO:0000256" key="5">
    <source>
        <dbReference type="ARBA" id="ARBA00023136"/>
    </source>
</evidence>
<dbReference type="Pfam" id="PF01602">
    <property type="entry name" value="Adaptin_N"/>
    <property type="match status" value="1"/>
</dbReference>
<dbReference type="GO" id="GO:0030117">
    <property type="term" value="C:membrane coat"/>
    <property type="evidence" value="ECO:0007669"/>
    <property type="project" value="InterPro"/>
</dbReference>
<dbReference type="GO" id="GO:0012505">
    <property type="term" value="C:endomembrane system"/>
    <property type="evidence" value="ECO:0007669"/>
    <property type="project" value="UniProtKB-SubCell"/>
</dbReference>
<gene>
    <name evidence="8" type="ORF">BRENAR_LOCUS1480</name>
</gene>
<dbReference type="InterPro" id="IPR011989">
    <property type="entry name" value="ARM-like"/>
</dbReference>
<dbReference type="InterPro" id="IPR002553">
    <property type="entry name" value="Clathrin/coatomer_adapt-like_N"/>
</dbReference>
<dbReference type="EMBL" id="CAACVR010000006">
    <property type="protein sequence ID" value="VEU20745.1"/>
    <property type="molecule type" value="Genomic_DNA"/>
</dbReference>
<keyword evidence="4" id="KW-0653">Protein transport</keyword>
<comment type="similarity">
    <text evidence="2">Belongs to the adaptor complexes large subunit family.</text>
</comment>
<evidence type="ECO:0000256" key="4">
    <source>
        <dbReference type="ARBA" id="ARBA00022927"/>
    </source>
</evidence>
<dbReference type="OrthoDB" id="10254310at2759"/>
<dbReference type="GO" id="GO:0006886">
    <property type="term" value="P:intracellular protein transport"/>
    <property type="evidence" value="ECO:0007669"/>
    <property type="project" value="InterPro"/>
</dbReference>
<evidence type="ECO:0000313" key="8">
    <source>
        <dbReference type="EMBL" id="VEU20745.1"/>
    </source>
</evidence>
<evidence type="ECO:0000259" key="7">
    <source>
        <dbReference type="Pfam" id="PF01602"/>
    </source>
</evidence>
<reference evidence="8 9" key="1">
    <citation type="submission" date="2018-12" db="EMBL/GenBank/DDBJ databases">
        <authorList>
            <person name="Tiukova I."/>
            <person name="Dainat J."/>
        </authorList>
    </citation>
    <scope>NUCLEOTIDE SEQUENCE [LARGE SCALE GENOMIC DNA]</scope>
</reference>
<dbReference type="InParanoid" id="A0A448YIG5"/>
<feature type="domain" description="Clathrin/coatomer adaptor adaptin-like N-terminal" evidence="7">
    <location>
        <begin position="45"/>
        <end position="658"/>
    </location>
</feature>
<dbReference type="InterPro" id="IPR026739">
    <property type="entry name" value="AP_beta"/>
</dbReference>
<evidence type="ECO:0000256" key="1">
    <source>
        <dbReference type="ARBA" id="ARBA00004308"/>
    </source>
</evidence>
<dbReference type="Proteomes" id="UP000290900">
    <property type="component" value="Unassembled WGS sequence"/>
</dbReference>
<dbReference type="SUPFAM" id="SSF48371">
    <property type="entry name" value="ARM repeat"/>
    <property type="match status" value="1"/>
</dbReference>
<keyword evidence="5" id="KW-0472">Membrane</keyword>
<sequence length="822" mass="91967">MADSRLAKNLGSFFESLSFESPKEYLPPSLSKLINSNYYSKDTYFSQEEIRKGLNSNNDNEIYIVLKFLVRTLTTKQAYDEVNQLFPHVIKNINSRNLKIRRLVYYILLRFSDQQPDISLLSINAIQKSLSDKNPTSRALAIRCLSGITVPAILPILTLSLKKTVKDSSPLVRSASAIAIVKCYRLDRAYNGSSETIGELLSDQGSLTSQLYAFLDILLSDNDSRVVGSAIVCFRTVFPGCFDLIHGKLSHLIEKLNYLDSYSVELLLDLLTDYALVFLPTTEAKATAKTDQPAVSTESATANATKSVDAPSPSASGISSTISGSPSSSASQVLHDLLLNLKFLLYSDSPNVILAISRCVSTLFPFALDDLQLFPTLLKFTHSSARSSFDQSHRKELFLEEIDHLISLGLVSNVTKPQLSHFVPLSEDSDLASRLKIKILFRLIDSDNFDYIFNELKFIIDDSDKPIQLRRYSLQRLNGILVSDLSADQLSEVITFFMAKLRTPNDDLVSENITGLRQLIQVDVGTYVDVLIKLAGKLVDTTLLAPVAQASIIWLLGEFSIRGEKDTGGNISTLRRYLPDLFRLLVGKFKEFDTLVKLEILHAISKLITNDIYEAKKADEQYIIEDNATFKLFNYVLQLTKYDHDVDLRDRSRLVGSILPNVVYVANDGVKSGQMNVDELLGDFEIRRQCEEKIEGIEFAVYMFQTDKPRPVLGIQKESETLKCLEEYHRVTKDRLDPAYLEYYDEVRAQGFELKDYSKYVKSISGGGERPVKVLSTHGISEDVHGVGETLPRGSNVSKYKLQTLDDFLGDDGAADSEGTSS</sequence>
<feature type="region of interest" description="Disordered" evidence="6">
    <location>
        <begin position="289"/>
        <end position="323"/>
    </location>
</feature>